<dbReference type="RefSeq" id="WP_273158255.1">
    <property type="nucleotide sequence ID" value="NZ_JABZSJ010000002.1"/>
</dbReference>
<evidence type="ECO:0000259" key="11">
    <source>
        <dbReference type="Pfam" id="PF05193"/>
    </source>
</evidence>
<evidence type="ECO:0000256" key="3">
    <source>
        <dbReference type="ARBA" id="ARBA00022670"/>
    </source>
</evidence>
<reference evidence="12" key="1">
    <citation type="submission" date="2020-04" db="EMBL/GenBank/DDBJ databases">
        <title>Deep metagenomics examines the oral microbiome during advanced dental caries in children, revealing novel taxa and co-occurrences with host molecules.</title>
        <authorList>
            <person name="Baker J.L."/>
            <person name="Morton J.T."/>
            <person name="Dinis M."/>
            <person name="Alvarez R."/>
            <person name="Tran N.C."/>
            <person name="Knight R."/>
            <person name="Edlund A."/>
        </authorList>
    </citation>
    <scope>NUCLEOTIDE SEQUENCE</scope>
    <source>
        <strain evidence="12">JCVI_44_bin.5</strain>
    </source>
</reference>
<dbReference type="GO" id="GO:0004222">
    <property type="term" value="F:metalloendopeptidase activity"/>
    <property type="evidence" value="ECO:0007669"/>
    <property type="project" value="InterPro"/>
</dbReference>
<feature type="domain" description="Peptidase M16 C-terminal" evidence="11">
    <location>
        <begin position="204"/>
        <end position="390"/>
    </location>
</feature>
<keyword evidence="3" id="KW-0645">Protease</keyword>
<evidence type="ECO:0000256" key="5">
    <source>
        <dbReference type="ARBA" id="ARBA00022801"/>
    </source>
</evidence>
<evidence type="ECO:0000256" key="1">
    <source>
        <dbReference type="ARBA" id="ARBA00001947"/>
    </source>
</evidence>
<dbReference type="EMBL" id="JABZSJ010000002">
    <property type="protein sequence ID" value="MBF1383459.1"/>
    <property type="molecule type" value="Genomic_DNA"/>
</dbReference>
<evidence type="ECO:0000256" key="4">
    <source>
        <dbReference type="ARBA" id="ARBA00022723"/>
    </source>
</evidence>
<dbReference type="SUPFAM" id="SSF63411">
    <property type="entry name" value="LuxS/MPP-like metallohydrolase"/>
    <property type="match status" value="4"/>
</dbReference>
<keyword evidence="9" id="KW-0732">Signal</keyword>
<feature type="chain" id="PRO_5037346732" evidence="9">
    <location>
        <begin position="21"/>
        <end position="939"/>
    </location>
</feature>
<proteinExistence type="inferred from homology"/>
<evidence type="ECO:0000256" key="6">
    <source>
        <dbReference type="ARBA" id="ARBA00022833"/>
    </source>
</evidence>
<dbReference type="InterPro" id="IPR001431">
    <property type="entry name" value="Pept_M16_Zn_BS"/>
</dbReference>
<dbReference type="Gene3D" id="3.30.830.10">
    <property type="entry name" value="Metalloenzyme, LuxS/M16 peptidase-like"/>
    <property type="match status" value="4"/>
</dbReference>
<keyword evidence="6" id="KW-0862">Zinc</keyword>
<keyword evidence="4" id="KW-0479">Metal-binding</keyword>
<dbReference type="InterPro" id="IPR050626">
    <property type="entry name" value="Peptidase_M16"/>
</dbReference>
<evidence type="ECO:0000259" key="10">
    <source>
        <dbReference type="Pfam" id="PF00675"/>
    </source>
</evidence>
<dbReference type="Proteomes" id="UP000771736">
    <property type="component" value="Unassembled WGS sequence"/>
</dbReference>
<keyword evidence="5" id="KW-0378">Hydrolase</keyword>
<keyword evidence="7" id="KW-0482">Metalloprotease</keyword>
<comment type="caution">
    <text evidence="12">The sequence shown here is derived from an EMBL/GenBank/DDBJ whole genome shotgun (WGS) entry which is preliminary data.</text>
</comment>
<sequence>MKIKNIFMAAFLLLATTAMAQNEMDEMSKAPVDEAVKVGHLDNGLTYYIRKNNYPEGKVNFYIAHKVGAIQERDDQDGLAHLLEHMAFNGSKHFPDDSVVKFMDKTGGGWNAFTTADHTVYFLTDIAANRPTRVDSCLLVLSDWSQGLTLTADQIETERDVVHNEYRGHNAIQRLLRAANADLFPNSIYGRRTVIGSMEVIDKCNPETLRAYYRKWYFPGNQAIVVVGDIDPVKIEASIKRLFGDLKPAKEATKATPVMVDDNEKTLYAFGSHQEVSQQIFQLYRKTEYISPEEKNSIAYLYLSPMYQLVNLMFNNRMQKIAQSPESDITVAQGSVDSYAGHALTRDAEGIVVVPKSGKEKEAMAQIIREMNRIGQFGFTESEFKHAKEAYKASLDNLYNNRATITNDDYAQALIKNFLEGEPYSTIEQVYELYNQILPVLPLASINELAKSLINVNEKNFAISVIMQEKDGKTAFTKAELPAIVEAARAEKVEPYVDNTKEEPMMLKEPKAGKIVSEKPLKQFDAKVLTLSNGAKVILKKTDLKANEILMMASAPGGKSIGKKESLAMRKLWTEISSIHGLGTKSLNDLANIAQTKMTNIEAGISNDLHYISGSTVNENVETLMQMINLSFTDIKKDENYYKLVTQYMKGKLETKASDPEMVMADSVAYYNHNKQLDALSPDVKDFDNINYDRALDLYRQLFNNASDFTFTFVGSFDEATIRPLIEKYIASIPASKKKAELVDMRTYTKGKVQKSFSFKMSNPQSKIIDTYRSDKVAYTLENQLNARALGQYLWDKMFEIIREKESAVYTPMPSVSLEEDLTGNYITINCELATNPEKTEIAEKLAKEIIFDSQTKITNDDIARAKEVLNKTHTEAVKQNNYWLNVLSDYATYGVDRANGFDAVMKAMTPQTVGNIAKMVLKTGNHVQVIMNAEKLEK</sequence>
<comment type="similarity">
    <text evidence="2 8">Belongs to the peptidase M16 family.</text>
</comment>
<organism evidence="12 13">
    <name type="scientific">Prevotella aurantiaca</name>
    <dbReference type="NCBI Taxonomy" id="596085"/>
    <lineage>
        <taxon>Bacteria</taxon>
        <taxon>Pseudomonadati</taxon>
        <taxon>Bacteroidota</taxon>
        <taxon>Bacteroidia</taxon>
        <taxon>Bacteroidales</taxon>
        <taxon>Prevotellaceae</taxon>
        <taxon>Prevotella</taxon>
    </lineage>
</organism>
<dbReference type="PROSITE" id="PS00143">
    <property type="entry name" value="INSULINASE"/>
    <property type="match status" value="1"/>
</dbReference>
<dbReference type="Pfam" id="PF00675">
    <property type="entry name" value="Peptidase_M16"/>
    <property type="match status" value="1"/>
</dbReference>
<gene>
    <name evidence="12" type="ORF">HXN26_01165</name>
</gene>
<dbReference type="InterPro" id="IPR011249">
    <property type="entry name" value="Metalloenz_LuxS/M16"/>
</dbReference>
<dbReference type="GO" id="GO:0046872">
    <property type="term" value="F:metal ion binding"/>
    <property type="evidence" value="ECO:0007669"/>
    <property type="project" value="UniProtKB-KW"/>
</dbReference>
<dbReference type="InterPro" id="IPR007863">
    <property type="entry name" value="Peptidase_M16_C"/>
</dbReference>
<comment type="cofactor">
    <cofactor evidence="1">
        <name>Zn(2+)</name>
        <dbReference type="ChEBI" id="CHEBI:29105"/>
    </cofactor>
</comment>
<dbReference type="AlphaFoldDB" id="A0A930HKG8"/>
<dbReference type="InterPro" id="IPR011765">
    <property type="entry name" value="Pept_M16_N"/>
</dbReference>
<evidence type="ECO:0000256" key="9">
    <source>
        <dbReference type="SAM" id="SignalP"/>
    </source>
</evidence>
<evidence type="ECO:0000313" key="13">
    <source>
        <dbReference type="Proteomes" id="UP000771736"/>
    </source>
</evidence>
<evidence type="ECO:0000256" key="2">
    <source>
        <dbReference type="ARBA" id="ARBA00007261"/>
    </source>
</evidence>
<dbReference type="PANTHER" id="PTHR43690:SF17">
    <property type="entry name" value="PROTEIN YHJJ"/>
    <property type="match status" value="1"/>
</dbReference>
<protein>
    <submittedName>
        <fullName evidence="12">Insulinase family protein</fullName>
    </submittedName>
</protein>
<feature type="domain" description="Peptidase M16 N-terminal" evidence="10">
    <location>
        <begin position="53"/>
        <end position="173"/>
    </location>
</feature>
<feature type="domain" description="Peptidase M16 C-terminal" evidence="11">
    <location>
        <begin position="689"/>
        <end position="870"/>
    </location>
</feature>
<accession>A0A930HKG8</accession>
<dbReference type="PANTHER" id="PTHR43690">
    <property type="entry name" value="NARDILYSIN"/>
    <property type="match status" value="1"/>
</dbReference>
<name>A0A930HKG8_9BACT</name>
<dbReference type="GO" id="GO:0006508">
    <property type="term" value="P:proteolysis"/>
    <property type="evidence" value="ECO:0007669"/>
    <property type="project" value="UniProtKB-KW"/>
</dbReference>
<evidence type="ECO:0000256" key="7">
    <source>
        <dbReference type="ARBA" id="ARBA00023049"/>
    </source>
</evidence>
<evidence type="ECO:0000256" key="8">
    <source>
        <dbReference type="RuleBase" id="RU004447"/>
    </source>
</evidence>
<feature type="signal peptide" evidence="9">
    <location>
        <begin position="1"/>
        <end position="20"/>
    </location>
</feature>
<evidence type="ECO:0000313" key="12">
    <source>
        <dbReference type="EMBL" id="MBF1383459.1"/>
    </source>
</evidence>
<dbReference type="Pfam" id="PF05193">
    <property type="entry name" value="Peptidase_M16_C"/>
    <property type="match status" value="2"/>
</dbReference>